<keyword evidence="2" id="KW-0548">Nucleotidyltransferase</keyword>
<dbReference type="SUPFAM" id="SSF55979">
    <property type="entry name" value="DNA clamp"/>
    <property type="match status" value="1"/>
</dbReference>
<feature type="domain" description="DNA polymerase III beta sliding clamp C-terminal" evidence="1">
    <location>
        <begin position="3"/>
        <end position="28"/>
    </location>
</feature>
<dbReference type="EMBL" id="LS483466">
    <property type="protein sequence ID" value="SQI18937.1"/>
    <property type="molecule type" value="Genomic_DNA"/>
</dbReference>
<dbReference type="GO" id="GO:0009360">
    <property type="term" value="C:DNA polymerase III complex"/>
    <property type="evidence" value="ECO:0007669"/>
    <property type="project" value="InterPro"/>
</dbReference>
<dbReference type="EC" id="2.7.7.7" evidence="2"/>
<evidence type="ECO:0000313" key="3">
    <source>
        <dbReference type="Proteomes" id="UP000248731"/>
    </source>
</evidence>
<dbReference type="InterPro" id="IPR046938">
    <property type="entry name" value="DNA_clamp_sf"/>
</dbReference>
<evidence type="ECO:0000259" key="1">
    <source>
        <dbReference type="Pfam" id="PF02768"/>
    </source>
</evidence>
<dbReference type="GO" id="GO:0006260">
    <property type="term" value="P:DNA replication"/>
    <property type="evidence" value="ECO:0007669"/>
    <property type="project" value="InterPro"/>
</dbReference>
<keyword evidence="2" id="KW-0808">Transferase</keyword>
<dbReference type="GO" id="GO:0008408">
    <property type="term" value="F:3'-5' exonuclease activity"/>
    <property type="evidence" value="ECO:0007669"/>
    <property type="project" value="InterPro"/>
</dbReference>
<dbReference type="AlphaFoldDB" id="A0A2X4SUJ0"/>
<name>A0A2X4SUJ0_SALER</name>
<keyword evidence="3" id="KW-1185">Reference proteome</keyword>
<dbReference type="InterPro" id="IPR022635">
    <property type="entry name" value="DNA_polIII_beta_C"/>
</dbReference>
<dbReference type="Proteomes" id="UP000248731">
    <property type="component" value="Chromosome 1"/>
</dbReference>
<reference evidence="2 3" key="1">
    <citation type="submission" date="2018-06" db="EMBL/GenBank/DDBJ databases">
        <authorList>
            <consortium name="Pathogen Informatics"/>
            <person name="Doyle S."/>
        </authorList>
    </citation>
    <scope>NUCLEOTIDE SEQUENCE [LARGE SCALE GENOMIC DNA]</scope>
    <source>
        <strain evidence="2 3">NCTC7307</strain>
    </source>
</reference>
<proteinExistence type="predicted"/>
<accession>A0A2X4SUJ0</accession>
<gene>
    <name evidence="2" type="primary">dnaN_2</name>
    <name evidence="2" type="ORF">NCTC7307_00005</name>
</gene>
<dbReference type="GO" id="GO:0003887">
    <property type="term" value="F:DNA-directed DNA polymerase activity"/>
    <property type="evidence" value="ECO:0007669"/>
    <property type="project" value="UniProtKB-EC"/>
</dbReference>
<protein>
    <submittedName>
        <fullName evidence="2">DNA polymerase III subunit beta</fullName>
        <ecNumber evidence="2">2.7.7.7</ecNumber>
    </submittedName>
</protein>
<dbReference type="Pfam" id="PF02768">
    <property type="entry name" value="DNA_pol3_beta_3"/>
    <property type="match status" value="1"/>
</dbReference>
<sequence>MSYGGTEMEIGFNVSYVLDVLNALKCENRAHYADRLCVQRTN</sequence>
<dbReference type="Gene3D" id="3.10.150.10">
    <property type="entry name" value="DNA Polymerase III, subunit A, domain 2"/>
    <property type="match status" value="1"/>
</dbReference>
<organism evidence="2 3">
    <name type="scientific">Salmonella enterica subsp. arizonae</name>
    <dbReference type="NCBI Taxonomy" id="59203"/>
    <lineage>
        <taxon>Bacteria</taxon>
        <taxon>Pseudomonadati</taxon>
        <taxon>Pseudomonadota</taxon>
        <taxon>Gammaproteobacteria</taxon>
        <taxon>Enterobacterales</taxon>
        <taxon>Enterobacteriaceae</taxon>
        <taxon>Salmonella</taxon>
    </lineage>
</organism>
<evidence type="ECO:0000313" key="2">
    <source>
        <dbReference type="EMBL" id="SQI18937.1"/>
    </source>
</evidence>
<dbReference type="GO" id="GO:0003677">
    <property type="term" value="F:DNA binding"/>
    <property type="evidence" value="ECO:0007669"/>
    <property type="project" value="InterPro"/>
</dbReference>